<dbReference type="Proteomes" id="UP000255101">
    <property type="component" value="Unassembled WGS sequence"/>
</dbReference>
<keyword evidence="1" id="KW-0547">Nucleotide-binding</keyword>
<organism evidence="4 5">
    <name type="scientific">Peptostreptococcus anaerobius</name>
    <dbReference type="NCBI Taxonomy" id="1261"/>
    <lineage>
        <taxon>Bacteria</taxon>
        <taxon>Bacillati</taxon>
        <taxon>Bacillota</taxon>
        <taxon>Clostridia</taxon>
        <taxon>Peptostreptococcales</taxon>
        <taxon>Peptostreptococcaceae</taxon>
        <taxon>Peptostreptococcus</taxon>
    </lineage>
</organism>
<evidence type="ECO:0000313" key="5">
    <source>
        <dbReference type="Proteomes" id="UP000255101"/>
    </source>
</evidence>
<dbReference type="AlphaFoldDB" id="A0A379CCX2"/>
<reference evidence="4 5" key="1">
    <citation type="submission" date="2018-06" db="EMBL/GenBank/DDBJ databases">
        <authorList>
            <consortium name="Pathogen Informatics"/>
            <person name="Doyle S."/>
        </authorList>
    </citation>
    <scope>NUCLEOTIDE SEQUENCE [LARGE SCALE GENOMIC DNA]</scope>
    <source>
        <strain evidence="4 5">NCTC11460</strain>
    </source>
</reference>
<protein>
    <submittedName>
        <fullName evidence="4">Mu-like prophage FluMu protein gp28</fullName>
    </submittedName>
</protein>
<sequence length="587" mass="67927">MPKNNKDWEFYTKVKKRRTIHPNKQKAYEKSLSEWVVFWRENPHRFAQDYLGIRLKWFQELILYEFDKKTNSIFIGTRGVGKSFLIALFACCMAILYPNSKIVIVCATKGQAIELINSKIEKELCNMSVMLRKEIKDFESKQDEKTVRFKNGSFITATNASVNRRGKRATILIVDEAVQLDKLILEQVCQPFLNNIPEYSYRRNPKYSNYSEYENKTIYLTSAWLKAHYFYQDYYIPFVKKMANGKDNFVINIPVATSIREGLISESRVEELKEQMDSISYLMETEAVFFGENANAFFNLDEIDKCRRITNVFYPPTSVDWINEKSKQVKSWDIPKVDGEIRVLSADIALQAGAKNDNSIYSLLRLIPKGKTWKKELVCMESYNGLQAEFQALRLKQLFYDFGCDRMIIDAHGIGMTVYNELEKEIYDNERGVTYPAWTSYNKDGDTEFNETDSDGALAIMYAMKATLESNHEMAMKLKSDFMSNKLLLPDNDINAKELLNDTIGLSSLSGEKQAKYLAPFAQTTLLVGELVNLAYDILNGKVKIKEKNTARKDRYSSLAYGNYLCNLIIEEKLKSDKSENQFVFFN</sequence>
<evidence type="ECO:0000256" key="2">
    <source>
        <dbReference type="ARBA" id="ARBA00022840"/>
    </source>
</evidence>
<dbReference type="Gene3D" id="3.30.420.240">
    <property type="match status" value="1"/>
</dbReference>
<name>A0A379CCX2_9FIRM</name>
<dbReference type="SUPFAM" id="SSF52540">
    <property type="entry name" value="P-loop containing nucleoside triphosphate hydrolases"/>
    <property type="match status" value="1"/>
</dbReference>
<dbReference type="Gene3D" id="3.40.50.300">
    <property type="entry name" value="P-loop containing nucleotide triphosphate hydrolases"/>
    <property type="match status" value="1"/>
</dbReference>
<dbReference type="GO" id="GO:0005524">
    <property type="term" value="F:ATP binding"/>
    <property type="evidence" value="ECO:0007669"/>
    <property type="project" value="UniProtKB-KW"/>
</dbReference>
<dbReference type="InterPro" id="IPR027417">
    <property type="entry name" value="P-loop_NTPase"/>
</dbReference>
<evidence type="ECO:0000259" key="3">
    <source>
        <dbReference type="Pfam" id="PF05127"/>
    </source>
</evidence>
<proteinExistence type="predicted"/>
<evidence type="ECO:0000256" key="1">
    <source>
        <dbReference type="ARBA" id="ARBA00022741"/>
    </source>
</evidence>
<accession>A0A379CCX2</accession>
<dbReference type="InterPro" id="IPR007807">
    <property type="entry name" value="TcmA/NAT10_helicase"/>
</dbReference>
<gene>
    <name evidence="4" type="ORF">NCTC11460_00050</name>
</gene>
<dbReference type="RefSeq" id="WP_019595618.1">
    <property type="nucleotide sequence ID" value="NZ_FOVA01000007.1"/>
</dbReference>
<keyword evidence="2" id="KW-0067">ATP-binding</keyword>
<dbReference type="Pfam" id="PF05127">
    <property type="entry name" value="NAT10_TcmA_helicase"/>
    <property type="match status" value="1"/>
</dbReference>
<dbReference type="EMBL" id="UGTB01000004">
    <property type="protein sequence ID" value="SUB60173.1"/>
    <property type="molecule type" value="Genomic_DNA"/>
</dbReference>
<evidence type="ECO:0000313" key="4">
    <source>
        <dbReference type="EMBL" id="SUB60173.1"/>
    </source>
</evidence>
<feature type="domain" description="TcmA/NAT10 helicase" evidence="3">
    <location>
        <begin position="75"/>
        <end position="190"/>
    </location>
</feature>